<dbReference type="AlphaFoldDB" id="A0AAW2GKB1"/>
<reference evidence="2 3" key="1">
    <citation type="submission" date="2023-03" db="EMBL/GenBank/DDBJ databases">
        <title>High recombination rates correlate with genetic variation in Cardiocondyla obscurior ants.</title>
        <authorList>
            <person name="Errbii M."/>
        </authorList>
    </citation>
    <scope>NUCLEOTIDE SEQUENCE [LARGE SCALE GENOMIC DNA]</scope>
    <source>
        <strain evidence="2">Alpha-2009</strain>
        <tissue evidence="2">Whole body</tissue>
    </source>
</reference>
<feature type="compositionally biased region" description="Polar residues" evidence="1">
    <location>
        <begin position="67"/>
        <end position="85"/>
    </location>
</feature>
<dbReference type="EMBL" id="JADYXP020000004">
    <property type="protein sequence ID" value="KAL0127289.1"/>
    <property type="molecule type" value="Genomic_DNA"/>
</dbReference>
<sequence length="129" mass="14680">MDEALRKNATDSRERARTNIQEERKNENRREIRILNKQDERGKLLAFRPDLSSPFLSLPTLSETPSHRTTSSPHPYASTSPTMAQPPTYPAHRPTIPHSNTPTDRSIPTNYQTAPRLSFYPTTLNGPEN</sequence>
<feature type="region of interest" description="Disordered" evidence="1">
    <location>
        <begin position="1"/>
        <end position="31"/>
    </location>
</feature>
<feature type="region of interest" description="Disordered" evidence="1">
    <location>
        <begin position="52"/>
        <end position="129"/>
    </location>
</feature>
<gene>
    <name evidence="2" type="ORF">PUN28_005515</name>
</gene>
<feature type="compositionally biased region" description="Polar residues" evidence="1">
    <location>
        <begin position="97"/>
        <end position="129"/>
    </location>
</feature>
<evidence type="ECO:0000313" key="3">
    <source>
        <dbReference type="Proteomes" id="UP001430953"/>
    </source>
</evidence>
<keyword evidence="3" id="KW-1185">Reference proteome</keyword>
<accession>A0AAW2GKB1</accession>
<proteinExistence type="predicted"/>
<organism evidence="2 3">
    <name type="scientific">Cardiocondyla obscurior</name>
    <dbReference type="NCBI Taxonomy" id="286306"/>
    <lineage>
        <taxon>Eukaryota</taxon>
        <taxon>Metazoa</taxon>
        <taxon>Ecdysozoa</taxon>
        <taxon>Arthropoda</taxon>
        <taxon>Hexapoda</taxon>
        <taxon>Insecta</taxon>
        <taxon>Pterygota</taxon>
        <taxon>Neoptera</taxon>
        <taxon>Endopterygota</taxon>
        <taxon>Hymenoptera</taxon>
        <taxon>Apocrita</taxon>
        <taxon>Aculeata</taxon>
        <taxon>Formicoidea</taxon>
        <taxon>Formicidae</taxon>
        <taxon>Myrmicinae</taxon>
        <taxon>Cardiocondyla</taxon>
    </lineage>
</organism>
<protein>
    <submittedName>
        <fullName evidence="2">Uncharacterized protein</fullName>
    </submittedName>
</protein>
<comment type="caution">
    <text evidence="2">The sequence shown here is derived from an EMBL/GenBank/DDBJ whole genome shotgun (WGS) entry which is preliminary data.</text>
</comment>
<evidence type="ECO:0000313" key="2">
    <source>
        <dbReference type="EMBL" id="KAL0127289.1"/>
    </source>
</evidence>
<dbReference type="Proteomes" id="UP001430953">
    <property type="component" value="Unassembled WGS sequence"/>
</dbReference>
<evidence type="ECO:0000256" key="1">
    <source>
        <dbReference type="SAM" id="MobiDB-lite"/>
    </source>
</evidence>
<name>A0AAW2GKB1_9HYME</name>
<feature type="compositionally biased region" description="Low complexity" evidence="1">
    <location>
        <begin position="52"/>
        <end position="64"/>
    </location>
</feature>